<dbReference type="Pfam" id="PF00990">
    <property type="entry name" value="GGDEF"/>
    <property type="match status" value="1"/>
</dbReference>
<organism evidence="4 5">
    <name type="scientific">Cryptosporangium phraense</name>
    <dbReference type="NCBI Taxonomy" id="2593070"/>
    <lineage>
        <taxon>Bacteria</taxon>
        <taxon>Bacillati</taxon>
        <taxon>Actinomycetota</taxon>
        <taxon>Actinomycetes</taxon>
        <taxon>Cryptosporangiales</taxon>
        <taxon>Cryptosporangiaceae</taxon>
        <taxon>Cryptosporangium</taxon>
    </lineage>
</organism>
<feature type="region of interest" description="Disordered" evidence="1">
    <location>
        <begin position="187"/>
        <end position="223"/>
    </location>
</feature>
<dbReference type="InterPro" id="IPR029787">
    <property type="entry name" value="Nucleotide_cyclase"/>
</dbReference>
<reference evidence="4 5" key="1">
    <citation type="submission" date="2019-07" db="EMBL/GenBank/DDBJ databases">
        <title>Cryptosporangium phraense sp. nov., isolated from plant litter.</title>
        <authorList>
            <person name="Suriyachadkun C."/>
        </authorList>
    </citation>
    <scope>NUCLEOTIDE SEQUENCE [LARGE SCALE GENOMIC DNA]</scope>
    <source>
        <strain evidence="4 5">A-T 5661</strain>
    </source>
</reference>
<keyword evidence="5" id="KW-1185">Reference proteome</keyword>
<evidence type="ECO:0000256" key="2">
    <source>
        <dbReference type="SAM" id="Phobius"/>
    </source>
</evidence>
<dbReference type="NCBIfam" id="TIGR00254">
    <property type="entry name" value="GGDEF"/>
    <property type="match status" value="1"/>
</dbReference>
<dbReference type="OrthoDB" id="23692at2"/>
<dbReference type="SUPFAM" id="SSF55073">
    <property type="entry name" value="Nucleotide cyclase"/>
    <property type="match status" value="1"/>
</dbReference>
<dbReference type="InterPro" id="IPR052163">
    <property type="entry name" value="DGC-Regulatory_Protein"/>
</dbReference>
<dbReference type="Gene3D" id="3.30.70.270">
    <property type="match status" value="1"/>
</dbReference>
<evidence type="ECO:0000259" key="3">
    <source>
        <dbReference type="PROSITE" id="PS50887"/>
    </source>
</evidence>
<evidence type="ECO:0000313" key="5">
    <source>
        <dbReference type="Proteomes" id="UP000317982"/>
    </source>
</evidence>
<comment type="caution">
    <text evidence="4">The sequence shown here is derived from an EMBL/GenBank/DDBJ whole genome shotgun (WGS) entry which is preliminary data.</text>
</comment>
<dbReference type="Proteomes" id="UP000317982">
    <property type="component" value="Unassembled WGS sequence"/>
</dbReference>
<name>A0A545ANB5_9ACTN</name>
<dbReference type="InterPro" id="IPR043128">
    <property type="entry name" value="Rev_trsase/Diguanyl_cyclase"/>
</dbReference>
<dbReference type="SMART" id="SM00267">
    <property type="entry name" value="GGDEF"/>
    <property type="match status" value="1"/>
</dbReference>
<dbReference type="CDD" id="cd01949">
    <property type="entry name" value="GGDEF"/>
    <property type="match status" value="1"/>
</dbReference>
<sequence length="223" mass="24124">MSVLPAAAAAALAVALTGLPAGLAWRRERRARRRYQHHATHDDLTGLPNRRAILHHLSTQLLTGQPTGVILLDLDLFKSVNDTYGHAAGNLLLTAVGERLSTLVTPAVFLGRLHGDEFVFITSGDRDRTSALALTVTRALTHEPFLVGPDQRPVRVSGSVGYAQSALGLDAPALLRLADESLYEAKDTQRGSVHGVATTASRRPHAAGSRPRDQRRHPTEHER</sequence>
<feature type="domain" description="GGDEF" evidence="3">
    <location>
        <begin position="65"/>
        <end position="198"/>
    </location>
</feature>
<dbReference type="PANTHER" id="PTHR46663">
    <property type="entry name" value="DIGUANYLATE CYCLASE DGCT-RELATED"/>
    <property type="match status" value="1"/>
</dbReference>
<keyword evidence="2" id="KW-1133">Transmembrane helix</keyword>
<evidence type="ECO:0000313" key="4">
    <source>
        <dbReference type="EMBL" id="TQS42834.1"/>
    </source>
</evidence>
<dbReference type="EMBL" id="VIRS01000016">
    <property type="protein sequence ID" value="TQS42834.1"/>
    <property type="molecule type" value="Genomic_DNA"/>
</dbReference>
<protein>
    <submittedName>
        <fullName evidence="4">GGDEF domain-containing protein</fullName>
    </submittedName>
</protein>
<accession>A0A545ANB5</accession>
<keyword evidence="2" id="KW-0472">Membrane</keyword>
<evidence type="ECO:0000256" key="1">
    <source>
        <dbReference type="SAM" id="MobiDB-lite"/>
    </source>
</evidence>
<dbReference type="RefSeq" id="WP_142706703.1">
    <property type="nucleotide sequence ID" value="NZ_VIRS01000016.1"/>
</dbReference>
<dbReference type="InParanoid" id="A0A545ANB5"/>
<feature type="transmembrane region" description="Helical" evidence="2">
    <location>
        <begin position="6"/>
        <end position="25"/>
    </location>
</feature>
<feature type="compositionally biased region" description="Basic and acidic residues" evidence="1">
    <location>
        <begin position="210"/>
        <end position="223"/>
    </location>
</feature>
<proteinExistence type="predicted"/>
<dbReference type="InterPro" id="IPR000160">
    <property type="entry name" value="GGDEF_dom"/>
</dbReference>
<gene>
    <name evidence="4" type="ORF">FL583_22550</name>
</gene>
<dbReference type="AlphaFoldDB" id="A0A545ANB5"/>
<dbReference type="PROSITE" id="PS50887">
    <property type="entry name" value="GGDEF"/>
    <property type="match status" value="1"/>
</dbReference>
<keyword evidence="2" id="KW-0812">Transmembrane</keyword>
<dbReference type="PANTHER" id="PTHR46663:SF4">
    <property type="entry name" value="DIGUANYLATE CYCLASE DGCT-RELATED"/>
    <property type="match status" value="1"/>
</dbReference>